<dbReference type="InterPro" id="IPR036038">
    <property type="entry name" value="Aminotransferase-like"/>
</dbReference>
<evidence type="ECO:0000256" key="3">
    <source>
        <dbReference type="ARBA" id="ARBA00022898"/>
    </source>
</evidence>
<reference evidence="4" key="1">
    <citation type="journal article" date="2014" name="Front. Microbiol.">
        <title>High frequency of phylogenetically diverse reductive dehalogenase-homologous genes in deep subseafloor sedimentary metagenomes.</title>
        <authorList>
            <person name="Kawai M."/>
            <person name="Futagami T."/>
            <person name="Toyoda A."/>
            <person name="Takaki Y."/>
            <person name="Nishi S."/>
            <person name="Hori S."/>
            <person name="Arai W."/>
            <person name="Tsubouchi T."/>
            <person name="Morono Y."/>
            <person name="Uchiyama I."/>
            <person name="Ito T."/>
            <person name="Fujiyama A."/>
            <person name="Inagaki F."/>
            <person name="Takami H."/>
        </authorList>
    </citation>
    <scope>NUCLEOTIDE SEQUENCE</scope>
    <source>
        <strain evidence="4">Expedition CK06-06</strain>
    </source>
</reference>
<evidence type="ECO:0000256" key="1">
    <source>
        <dbReference type="ARBA" id="ARBA00001933"/>
    </source>
</evidence>
<dbReference type="PANTHER" id="PTHR42825">
    <property type="entry name" value="AMINO ACID AMINOTRANSFERASE"/>
    <property type="match status" value="1"/>
</dbReference>
<evidence type="ECO:0000256" key="2">
    <source>
        <dbReference type="ARBA" id="ARBA00009320"/>
    </source>
</evidence>
<organism evidence="4">
    <name type="scientific">marine sediment metagenome</name>
    <dbReference type="NCBI Taxonomy" id="412755"/>
    <lineage>
        <taxon>unclassified sequences</taxon>
        <taxon>metagenomes</taxon>
        <taxon>ecological metagenomes</taxon>
    </lineage>
</organism>
<accession>X1IWY0</accession>
<proteinExistence type="inferred from homology"/>
<sequence>DISYKELFENSCSEAFCAGTAAVITPIKSIALEDKKRIFSESEPGEITRKIYELLMGIQRLDIDDEFGWVVKI</sequence>
<protein>
    <recommendedName>
        <fullName evidence="5">Branched-chain amino acid aminotransferase</fullName>
    </recommendedName>
</protein>
<dbReference type="AlphaFoldDB" id="X1IWY0"/>
<comment type="caution">
    <text evidence="4">The sequence shown here is derived from an EMBL/GenBank/DDBJ whole genome shotgun (WGS) entry which is preliminary data.</text>
</comment>
<feature type="non-terminal residue" evidence="4">
    <location>
        <position position="1"/>
    </location>
</feature>
<evidence type="ECO:0000313" key="4">
    <source>
        <dbReference type="EMBL" id="GAH70599.1"/>
    </source>
</evidence>
<dbReference type="GO" id="GO:0004084">
    <property type="term" value="F:branched-chain-amino-acid transaminase activity"/>
    <property type="evidence" value="ECO:0007669"/>
    <property type="project" value="InterPro"/>
</dbReference>
<dbReference type="InterPro" id="IPR043132">
    <property type="entry name" value="BCAT-like_C"/>
</dbReference>
<dbReference type="InterPro" id="IPR005786">
    <property type="entry name" value="B_amino_transII"/>
</dbReference>
<dbReference type="EMBL" id="BARU01029758">
    <property type="protein sequence ID" value="GAH70599.1"/>
    <property type="molecule type" value="Genomic_DNA"/>
</dbReference>
<comment type="similarity">
    <text evidence="2">Belongs to the class-IV pyridoxal-phosphate-dependent aminotransferase family.</text>
</comment>
<keyword evidence="3" id="KW-0663">Pyridoxal phosphate</keyword>
<dbReference type="SUPFAM" id="SSF56752">
    <property type="entry name" value="D-aminoacid aminotransferase-like PLP-dependent enzymes"/>
    <property type="match status" value="1"/>
</dbReference>
<comment type="cofactor">
    <cofactor evidence="1">
        <name>pyridoxal 5'-phosphate</name>
        <dbReference type="ChEBI" id="CHEBI:597326"/>
    </cofactor>
</comment>
<gene>
    <name evidence="4" type="ORF">S03H2_47291</name>
</gene>
<dbReference type="GO" id="GO:0009081">
    <property type="term" value="P:branched-chain amino acid metabolic process"/>
    <property type="evidence" value="ECO:0007669"/>
    <property type="project" value="InterPro"/>
</dbReference>
<dbReference type="PANTHER" id="PTHR42825:SF2">
    <property type="entry name" value="BRANCHED-CHAIN-AMINO-ACID AMINOTRANSFERASE 3, CHLOROPLASTIC-RELATED"/>
    <property type="match status" value="1"/>
</dbReference>
<evidence type="ECO:0008006" key="5">
    <source>
        <dbReference type="Google" id="ProtNLM"/>
    </source>
</evidence>
<dbReference type="Gene3D" id="3.20.10.10">
    <property type="entry name" value="D-amino Acid Aminotransferase, subunit A, domain 2"/>
    <property type="match status" value="1"/>
</dbReference>
<name>X1IWY0_9ZZZZ</name>